<accession>A0A164GTY4</accession>
<dbReference type="EMBL" id="LRGB01013880">
    <property type="protein sequence ID" value="KZR99354.1"/>
    <property type="molecule type" value="Genomic_DNA"/>
</dbReference>
<protein>
    <submittedName>
        <fullName evidence="1">Uncharacterized protein</fullName>
    </submittedName>
</protein>
<feature type="non-terminal residue" evidence="1">
    <location>
        <position position="1"/>
    </location>
</feature>
<sequence>LTSSGASSASLQELTLLAAARRSAAAAAAVAAAGGGGGVGSGGSHPMGMGVGMPSSGVGPGELHPAYRLNPYTIEHLYSSLHSSPTASLRGLSPLDPRGKPFLSLVILSPSSIYT</sequence>
<name>A0A164GTY4_9CRUS</name>
<dbReference type="OrthoDB" id="3214149at2759"/>
<evidence type="ECO:0000313" key="1">
    <source>
        <dbReference type="EMBL" id="KZR99354.1"/>
    </source>
</evidence>
<gene>
    <name evidence="1" type="ORF">APZ42_004809</name>
</gene>
<evidence type="ECO:0000313" key="2">
    <source>
        <dbReference type="Proteomes" id="UP000076858"/>
    </source>
</evidence>
<dbReference type="Proteomes" id="UP000076858">
    <property type="component" value="Unassembled WGS sequence"/>
</dbReference>
<organism evidence="1 2">
    <name type="scientific">Daphnia magna</name>
    <dbReference type="NCBI Taxonomy" id="35525"/>
    <lineage>
        <taxon>Eukaryota</taxon>
        <taxon>Metazoa</taxon>
        <taxon>Ecdysozoa</taxon>
        <taxon>Arthropoda</taxon>
        <taxon>Crustacea</taxon>
        <taxon>Branchiopoda</taxon>
        <taxon>Diplostraca</taxon>
        <taxon>Cladocera</taxon>
        <taxon>Anomopoda</taxon>
        <taxon>Daphniidae</taxon>
        <taxon>Daphnia</taxon>
    </lineage>
</organism>
<dbReference type="AlphaFoldDB" id="A0A164GTY4"/>
<keyword evidence="2" id="KW-1185">Reference proteome</keyword>
<reference evidence="1 2" key="1">
    <citation type="submission" date="2016-03" db="EMBL/GenBank/DDBJ databases">
        <title>EvidentialGene: Evidence-directed Construction of Genes on Genomes.</title>
        <authorList>
            <person name="Gilbert D.G."/>
            <person name="Choi J.-H."/>
            <person name="Mockaitis K."/>
            <person name="Colbourne J."/>
            <person name="Pfrender M."/>
        </authorList>
    </citation>
    <scope>NUCLEOTIDE SEQUENCE [LARGE SCALE GENOMIC DNA]</scope>
    <source>
        <strain evidence="1 2">Xinb3</strain>
        <tissue evidence="1">Complete organism</tissue>
    </source>
</reference>
<comment type="caution">
    <text evidence="1">The sequence shown here is derived from an EMBL/GenBank/DDBJ whole genome shotgun (WGS) entry which is preliminary data.</text>
</comment>
<proteinExistence type="predicted"/>